<evidence type="ECO:0000313" key="2">
    <source>
        <dbReference type="Proteomes" id="UP000220397"/>
    </source>
</evidence>
<proteinExistence type="predicted"/>
<dbReference type="RefSeq" id="WP_098368934.1">
    <property type="nucleotide sequence ID" value="NZ_NTUS01000026.1"/>
</dbReference>
<protein>
    <submittedName>
        <fullName evidence="1">Uncharacterized protein</fullName>
    </submittedName>
</protein>
<evidence type="ECO:0000313" key="1">
    <source>
        <dbReference type="EMBL" id="PFB08121.1"/>
    </source>
</evidence>
<name>A0A9X6VCU6_BACTU</name>
<organism evidence="1 2">
    <name type="scientific">Bacillus thuringiensis</name>
    <dbReference type="NCBI Taxonomy" id="1428"/>
    <lineage>
        <taxon>Bacteria</taxon>
        <taxon>Bacillati</taxon>
        <taxon>Bacillota</taxon>
        <taxon>Bacilli</taxon>
        <taxon>Bacillales</taxon>
        <taxon>Bacillaceae</taxon>
        <taxon>Bacillus</taxon>
        <taxon>Bacillus cereus group</taxon>
    </lineage>
</organism>
<dbReference type="AlphaFoldDB" id="A0A9X6VCU6"/>
<reference evidence="1 2" key="1">
    <citation type="submission" date="2017-09" db="EMBL/GenBank/DDBJ databases">
        <title>Large-scale bioinformatics analysis of Bacillus genomes uncovers conserved roles of natural products in bacterial physiology.</title>
        <authorList>
            <consortium name="Agbiome Team Llc"/>
            <person name="Bleich R.M."/>
            <person name="Kirk G.J."/>
            <person name="Santa Maria K.C."/>
            <person name="Allen S.E."/>
            <person name="Farag S."/>
            <person name="Shank E.A."/>
            <person name="Bowers A."/>
        </authorList>
    </citation>
    <scope>NUCLEOTIDE SEQUENCE [LARGE SCALE GENOMIC DNA]</scope>
    <source>
        <strain evidence="1 2">AFS015413</strain>
    </source>
</reference>
<comment type="caution">
    <text evidence="1">The sequence shown here is derived from an EMBL/GenBank/DDBJ whole genome shotgun (WGS) entry which is preliminary data.</text>
</comment>
<sequence>MEQIKSHPVKDVYRISDGLLVEIHKYERIGNVWMQETKQTKGVQGCRGLRVLTEDYGDNIPKGTFILNSVPIRIVTDANLFKAEIKTNGSGLYGSIPEFERTLKTIQNILYSYKE</sequence>
<accession>A0A9X6VCU6</accession>
<dbReference type="EMBL" id="NTUS01000026">
    <property type="protein sequence ID" value="PFB08121.1"/>
    <property type="molecule type" value="Genomic_DNA"/>
</dbReference>
<gene>
    <name evidence="1" type="ORF">CN398_10420</name>
</gene>
<dbReference type="Proteomes" id="UP000220397">
    <property type="component" value="Unassembled WGS sequence"/>
</dbReference>